<sequence length="237" mass="27368">MRALHESFKNETSQKIRTQALHGRFKNEISQKVPTRALHGSFKNEISQKVLMRLELNTNVVLEQIAQNLSDLKLTLSVEKCQALVVRSISSRKFSKRNSTVLNRKPTFRINNHSIKVTDSLKTLGIVLDNKFTWSAHILTLYDKTLFLTSNFNRVIKSNWSLDKNLLKSWYFTVIEKALLYDASVWGGALTKTQIVRLHSIQRIFLLRFTRAYRITSTNVLNALTGIPPHPTPFMWL</sequence>
<protein>
    <recommendedName>
        <fullName evidence="3">Reverse transcriptase domain-containing protein</fullName>
    </recommendedName>
</protein>
<name>A0A4Y2X5S4_ARAVE</name>
<evidence type="ECO:0008006" key="3">
    <source>
        <dbReference type="Google" id="ProtNLM"/>
    </source>
</evidence>
<dbReference type="AlphaFoldDB" id="A0A4Y2X5S4"/>
<dbReference type="Proteomes" id="UP000499080">
    <property type="component" value="Unassembled WGS sequence"/>
</dbReference>
<reference evidence="1 2" key="1">
    <citation type="journal article" date="2019" name="Sci. Rep.">
        <title>Orb-weaving spider Araneus ventricosus genome elucidates the spidroin gene catalogue.</title>
        <authorList>
            <person name="Kono N."/>
            <person name="Nakamura H."/>
            <person name="Ohtoshi R."/>
            <person name="Moran D.A.P."/>
            <person name="Shinohara A."/>
            <person name="Yoshida Y."/>
            <person name="Fujiwara M."/>
            <person name="Mori M."/>
            <person name="Tomita M."/>
            <person name="Arakawa K."/>
        </authorList>
    </citation>
    <scope>NUCLEOTIDE SEQUENCE [LARGE SCALE GENOMIC DNA]</scope>
</reference>
<comment type="caution">
    <text evidence="1">The sequence shown here is derived from an EMBL/GenBank/DDBJ whole genome shotgun (WGS) entry which is preliminary data.</text>
</comment>
<accession>A0A4Y2X5S4</accession>
<keyword evidence="2" id="KW-1185">Reference proteome</keyword>
<dbReference type="OrthoDB" id="3051850at2759"/>
<evidence type="ECO:0000313" key="2">
    <source>
        <dbReference type="Proteomes" id="UP000499080"/>
    </source>
</evidence>
<dbReference type="EMBL" id="BGPR01071791">
    <property type="protein sequence ID" value="GBO44883.1"/>
    <property type="molecule type" value="Genomic_DNA"/>
</dbReference>
<proteinExistence type="predicted"/>
<gene>
    <name evidence="1" type="ORF">AVEN_266995_1</name>
</gene>
<evidence type="ECO:0000313" key="1">
    <source>
        <dbReference type="EMBL" id="GBO44883.1"/>
    </source>
</evidence>
<organism evidence="1 2">
    <name type="scientific">Araneus ventricosus</name>
    <name type="common">Orbweaver spider</name>
    <name type="synonym">Epeira ventricosa</name>
    <dbReference type="NCBI Taxonomy" id="182803"/>
    <lineage>
        <taxon>Eukaryota</taxon>
        <taxon>Metazoa</taxon>
        <taxon>Ecdysozoa</taxon>
        <taxon>Arthropoda</taxon>
        <taxon>Chelicerata</taxon>
        <taxon>Arachnida</taxon>
        <taxon>Araneae</taxon>
        <taxon>Araneomorphae</taxon>
        <taxon>Entelegynae</taxon>
        <taxon>Araneoidea</taxon>
        <taxon>Araneidae</taxon>
        <taxon>Araneus</taxon>
    </lineage>
</organism>